<evidence type="ECO:0000313" key="1">
    <source>
        <dbReference type="EMBL" id="RAK51597.1"/>
    </source>
</evidence>
<name>A0A328AAX1_9CAUL</name>
<proteinExistence type="predicted"/>
<dbReference type="EMBL" id="QFYQ01000002">
    <property type="protein sequence ID" value="RAK51597.1"/>
    <property type="molecule type" value="Genomic_DNA"/>
</dbReference>
<keyword evidence="2" id="KW-1185">Reference proteome</keyword>
<sequence length="85" mass="9258">MSQQGLRQASVRAVTGTALTYEGDWHALFDGKSLPVGHFNERLLRWINLKLTASYTDLAQAQQALATANGAYNWGSMGTFTATIP</sequence>
<dbReference type="AlphaFoldDB" id="A0A328AAX1"/>
<gene>
    <name evidence="1" type="ORF">DJ017_17325</name>
</gene>
<evidence type="ECO:0000313" key="2">
    <source>
        <dbReference type="Proteomes" id="UP000249254"/>
    </source>
</evidence>
<dbReference type="RefSeq" id="WP_111530159.1">
    <property type="nucleotide sequence ID" value="NZ_QFYQ01000002.1"/>
</dbReference>
<dbReference type="Proteomes" id="UP000249254">
    <property type="component" value="Unassembled WGS sequence"/>
</dbReference>
<comment type="caution">
    <text evidence="1">The sequence shown here is derived from an EMBL/GenBank/DDBJ whole genome shotgun (WGS) entry which is preliminary data.</text>
</comment>
<reference evidence="2" key="1">
    <citation type="submission" date="2018-05" db="EMBL/GenBank/DDBJ databases">
        <authorList>
            <person name="Li X."/>
        </authorList>
    </citation>
    <scope>NUCLEOTIDE SEQUENCE [LARGE SCALE GENOMIC DNA]</scope>
    <source>
        <strain evidence="2">LX32</strain>
    </source>
</reference>
<organism evidence="1 2">
    <name type="scientific">Phenylobacterium soli</name>
    <dbReference type="NCBI Taxonomy" id="2170551"/>
    <lineage>
        <taxon>Bacteria</taxon>
        <taxon>Pseudomonadati</taxon>
        <taxon>Pseudomonadota</taxon>
        <taxon>Alphaproteobacteria</taxon>
        <taxon>Caulobacterales</taxon>
        <taxon>Caulobacteraceae</taxon>
        <taxon>Phenylobacterium</taxon>
    </lineage>
</organism>
<accession>A0A328AAX1</accession>
<protein>
    <submittedName>
        <fullName evidence="1">Uncharacterized protein</fullName>
    </submittedName>
</protein>